<gene>
    <name evidence="1" type="ORF">BaRGS_00038868</name>
</gene>
<sequence>DSGSEYDTNSSNHFLYGTYFCLCPAFKIASPTTLSVGLAKDLKKNVEQKVDFGLPWHIKKFPLWKCTLNTHLRLLLLLFV</sequence>
<dbReference type="Proteomes" id="UP001519460">
    <property type="component" value="Unassembled WGS sequence"/>
</dbReference>
<evidence type="ECO:0000313" key="1">
    <source>
        <dbReference type="EMBL" id="KAK7460722.1"/>
    </source>
</evidence>
<dbReference type="EMBL" id="JACVVK020000648">
    <property type="protein sequence ID" value="KAK7460722.1"/>
    <property type="molecule type" value="Genomic_DNA"/>
</dbReference>
<reference evidence="1 2" key="1">
    <citation type="journal article" date="2023" name="Sci. Data">
        <title>Genome assembly of the Korean intertidal mud-creeper Batillaria attramentaria.</title>
        <authorList>
            <person name="Patra A.K."/>
            <person name="Ho P.T."/>
            <person name="Jun S."/>
            <person name="Lee S.J."/>
            <person name="Kim Y."/>
            <person name="Won Y.J."/>
        </authorList>
    </citation>
    <scope>NUCLEOTIDE SEQUENCE [LARGE SCALE GENOMIC DNA]</scope>
    <source>
        <strain evidence="1">Wonlab-2016</strain>
    </source>
</reference>
<comment type="caution">
    <text evidence="1">The sequence shown here is derived from an EMBL/GenBank/DDBJ whole genome shotgun (WGS) entry which is preliminary data.</text>
</comment>
<evidence type="ECO:0000313" key="2">
    <source>
        <dbReference type="Proteomes" id="UP001519460"/>
    </source>
</evidence>
<dbReference type="AlphaFoldDB" id="A0ABD0J4Y1"/>
<protein>
    <submittedName>
        <fullName evidence="1">Uncharacterized protein</fullName>
    </submittedName>
</protein>
<organism evidence="1 2">
    <name type="scientific">Batillaria attramentaria</name>
    <dbReference type="NCBI Taxonomy" id="370345"/>
    <lineage>
        <taxon>Eukaryota</taxon>
        <taxon>Metazoa</taxon>
        <taxon>Spiralia</taxon>
        <taxon>Lophotrochozoa</taxon>
        <taxon>Mollusca</taxon>
        <taxon>Gastropoda</taxon>
        <taxon>Caenogastropoda</taxon>
        <taxon>Sorbeoconcha</taxon>
        <taxon>Cerithioidea</taxon>
        <taxon>Batillariidae</taxon>
        <taxon>Batillaria</taxon>
    </lineage>
</organism>
<accession>A0ABD0J4Y1</accession>
<feature type="non-terminal residue" evidence="1">
    <location>
        <position position="1"/>
    </location>
</feature>
<proteinExistence type="predicted"/>
<name>A0ABD0J4Y1_9CAEN</name>
<keyword evidence="2" id="KW-1185">Reference proteome</keyword>